<accession>A0A5E4TKZ5</accession>
<dbReference type="AlphaFoldDB" id="A0A5E4TKZ5"/>
<organism evidence="1 2">
    <name type="scientific">Pandoraea anhela</name>
    <dbReference type="NCBI Taxonomy" id="2508295"/>
    <lineage>
        <taxon>Bacteria</taxon>
        <taxon>Pseudomonadati</taxon>
        <taxon>Pseudomonadota</taxon>
        <taxon>Betaproteobacteria</taxon>
        <taxon>Burkholderiales</taxon>
        <taxon>Burkholderiaceae</taxon>
        <taxon>Pandoraea</taxon>
    </lineage>
</organism>
<proteinExistence type="predicted"/>
<keyword evidence="2" id="KW-1185">Reference proteome</keyword>
<reference evidence="1 2" key="1">
    <citation type="submission" date="2019-08" db="EMBL/GenBank/DDBJ databases">
        <authorList>
            <person name="Peeters C."/>
        </authorList>
    </citation>
    <scope>NUCLEOTIDE SEQUENCE [LARGE SCALE GENOMIC DNA]</scope>
    <source>
        <strain evidence="1 2">LMG 31108</strain>
    </source>
</reference>
<sequence>MVIRPLPEAAQTMSFINFAHRGCAVEIEIVERTTLWEITANVTPLDGIEVFEPFDTKKLKLPKTETLDLIAEALVEETRLAIDRRLVGC</sequence>
<evidence type="ECO:0000313" key="2">
    <source>
        <dbReference type="Proteomes" id="UP000406256"/>
    </source>
</evidence>
<dbReference type="Proteomes" id="UP000406256">
    <property type="component" value="Unassembled WGS sequence"/>
</dbReference>
<gene>
    <name evidence="1" type="ORF">PAN31108_01437</name>
</gene>
<dbReference type="EMBL" id="CABPSB010000003">
    <property type="protein sequence ID" value="VVD87188.1"/>
    <property type="molecule type" value="Genomic_DNA"/>
</dbReference>
<protein>
    <submittedName>
        <fullName evidence="1">Uncharacterized protein</fullName>
    </submittedName>
</protein>
<name>A0A5E4TKZ5_9BURK</name>
<evidence type="ECO:0000313" key="1">
    <source>
        <dbReference type="EMBL" id="VVD87188.1"/>
    </source>
</evidence>